<evidence type="ECO:0000256" key="1">
    <source>
        <dbReference type="SAM" id="MobiDB-lite"/>
    </source>
</evidence>
<feature type="compositionally biased region" description="Low complexity" evidence="1">
    <location>
        <begin position="110"/>
        <end position="127"/>
    </location>
</feature>
<evidence type="ECO:0000313" key="3">
    <source>
        <dbReference type="Proteomes" id="UP000054495"/>
    </source>
</evidence>
<accession>A0A0D6L998</accession>
<dbReference type="Proteomes" id="UP000054495">
    <property type="component" value="Unassembled WGS sequence"/>
</dbReference>
<keyword evidence="3" id="KW-1185">Reference proteome</keyword>
<evidence type="ECO:0000313" key="2">
    <source>
        <dbReference type="EMBL" id="EPB66251.1"/>
    </source>
</evidence>
<organism evidence="2 3">
    <name type="scientific">Ancylostoma ceylanicum</name>
    <dbReference type="NCBI Taxonomy" id="53326"/>
    <lineage>
        <taxon>Eukaryota</taxon>
        <taxon>Metazoa</taxon>
        <taxon>Ecdysozoa</taxon>
        <taxon>Nematoda</taxon>
        <taxon>Chromadorea</taxon>
        <taxon>Rhabditida</taxon>
        <taxon>Rhabditina</taxon>
        <taxon>Rhabditomorpha</taxon>
        <taxon>Strongyloidea</taxon>
        <taxon>Ancylostomatidae</taxon>
        <taxon>Ancylostomatinae</taxon>
        <taxon>Ancylostoma</taxon>
    </lineage>
</organism>
<protein>
    <submittedName>
        <fullName evidence="2">Uncharacterized protein</fullName>
    </submittedName>
</protein>
<feature type="compositionally biased region" description="Polar residues" evidence="1">
    <location>
        <begin position="167"/>
        <end position="176"/>
    </location>
</feature>
<dbReference type="AlphaFoldDB" id="A0A0D6L998"/>
<sequence length="176" mass="17518">MAKGAPTLLMNGEMTFSTMESVNQGNLNQGERVPVLAPQGPNLQAEGIEQPQQEGGVGPYAPNAPPYDYGPNGPGGAPNGPENGPYGPGYGPDGAPLDPYGPGGAHQRGDAPQGAGAPQGGIAPHGGEASQGGVDPQGPHGPYGPGYGPDGAPLQPHGQDERESSKDSIAQMSHTG</sequence>
<feature type="compositionally biased region" description="Polar residues" evidence="1">
    <location>
        <begin position="20"/>
        <end position="29"/>
    </location>
</feature>
<name>A0A0D6L998_9BILA</name>
<feature type="region of interest" description="Disordered" evidence="1">
    <location>
        <begin position="20"/>
        <end position="176"/>
    </location>
</feature>
<gene>
    <name evidence="2" type="ORF">ANCCEY_14658</name>
</gene>
<reference evidence="2 3" key="1">
    <citation type="submission" date="2013-05" db="EMBL/GenBank/DDBJ databases">
        <title>Draft genome of the parasitic nematode Anyclostoma ceylanicum.</title>
        <authorList>
            <person name="Mitreva M."/>
        </authorList>
    </citation>
    <scope>NUCLEOTIDE SEQUENCE [LARGE SCALE GENOMIC DNA]</scope>
</reference>
<dbReference type="EMBL" id="KE126316">
    <property type="protein sequence ID" value="EPB66251.1"/>
    <property type="molecule type" value="Genomic_DNA"/>
</dbReference>
<proteinExistence type="predicted"/>